<keyword evidence="2" id="KW-0378">Hydrolase</keyword>
<protein>
    <submittedName>
        <fullName evidence="2">SGNH/GDSL hydrolase family protein</fullName>
    </submittedName>
</protein>
<dbReference type="Gene3D" id="3.40.50.1110">
    <property type="entry name" value="SGNH hydrolase"/>
    <property type="match status" value="1"/>
</dbReference>
<feature type="domain" description="SGNH hydrolase-type esterase" evidence="1">
    <location>
        <begin position="29"/>
        <end position="195"/>
    </location>
</feature>
<keyword evidence="3" id="KW-1185">Reference proteome</keyword>
<dbReference type="InterPro" id="IPR013830">
    <property type="entry name" value="SGNH_hydro"/>
</dbReference>
<evidence type="ECO:0000313" key="2">
    <source>
        <dbReference type="EMBL" id="RIX28142.1"/>
    </source>
</evidence>
<dbReference type="EMBL" id="QXTG01000002">
    <property type="protein sequence ID" value="RIX28142.1"/>
    <property type="molecule type" value="Genomic_DNA"/>
</dbReference>
<gene>
    <name evidence="2" type="ORF">D1781_11715</name>
</gene>
<dbReference type="AlphaFoldDB" id="A0A3A1TV88"/>
<dbReference type="CDD" id="cd00229">
    <property type="entry name" value="SGNH_hydrolase"/>
    <property type="match status" value="1"/>
</dbReference>
<dbReference type="SUPFAM" id="SSF52266">
    <property type="entry name" value="SGNH hydrolase"/>
    <property type="match status" value="1"/>
</dbReference>
<sequence>MTRRGALLAGATSIAAIGGAGVVSRELFVLGDSWAAGLYADPAAALGQIASARLGWDAAVDAVSGTGYVNGAATKAAYPDRARALPLDVRATIAVVQGGSNDKASTARDVADGAHETLAVLRERLPAARLVLLGPGPDPLPVTADQRAVDRVLHRVAGQEGVPYVSILRQRWIAPERADLLLDPGTHHPTVVGQAYLGHRLAAALRRLYPRLTA</sequence>
<evidence type="ECO:0000313" key="3">
    <source>
        <dbReference type="Proteomes" id="UP000265742"/>
    </source>
</evidence>
<dbReference type="InterPro" id="IPR036514">
    <property type="entry name" value="SGNH_hydro_sf"/>
</dbReference>
<proteinExistence type="predicted"/>
<dbReference type="Pfam" id="PF13472">
    <property type="entry name" value="Lipase_GDSL_2"/>
    <property type="match status" value="1"/>
</dbReference>
<reference evidence="3" key="1">
    <citation type="submission" date="2018-09" db="EMBL/GenBank/DDBJ databases">
        <authorList>
            <person name="Kim I."/>
        </authorList>
    </citation>
    <scope>NUCLEOTIDE SEQUENCE [LARGE SCALE GENOMIC DNA]</scope>
    <source>
        <strain evidence="3">DD4a</strain>
    </source>
</reference>
<dbReference type="GO" id="GO:0016787">
    <property type="term" value="F:hydrolase activity"/>
    <property type="evidence" value="ECO:0007669"/>
    <property type="project" value="UniProtKB-KW"/>
</dbReference>
<name>A0A3A1TV88_9MICO</name>
<organism evidence="2 3">
    <name type="scientific">Amnibacterium setariae</name>
    <dbReference type="NCBI Taxonomy" id="2306585"/>
    <lineage>
        <taxon>Bacteria</taxon>
        <taxon>Bacillati</taxon>
        <taxon>Actinomycetota</taxon>
        <taxon>Actinomycetes</taxon>
        <taxon>Micrococcales</taxon>
        <taxon>Microbacteriaceae</taxon>
        <taxon>Amnibacterium</taxon>
    </lineage>
</organism>
<accession>A0A3A1TV88</accession>
<comment type="caution">
    <text evidence="2">The sequence shown here is derived from an EMBL/GenBank/DDBJ whole genome shotgun (WGS) entry which is preliminary data.</text>
</comment>
<evidence type="ECO:0000259" key="1">
    <source>
        <dbReference type="Pfam" id="PF13472"/>
    </source>
</evidence>
<dbReference type="Proteomes" id="UP000265742">
    <property type="component" value="Unassembled WGS sequence"/>
</dbReference>